<feature type="compositionally biased region" description="Basic and acidic residues" evidence="1">
    <location>
        <begin position="59"/>
        <end position="68"/>
    </location>
</feature>
<dbReference type="GeneID" id="91091546"/>
<gene>
    <name evidence="2" type="ORF">L201_000874</name>
</gene>
<feature type="region of interest" description="Disordered" evidence="1">
    <location>
        <begin position="26"/>
        <end position="68"/>
    </location>
</feature>
<proteinExistence type="predicted"/>
<evidence type="ECO:0000313" key="2">
    <source>
        <dbReference type="EMBL" id="WWC86003.1"/>
    </source>
</evidence>
<dbReference type="RefSeq" id="XP_066072766.1">
    <property type="nucleotide sequence ID" value="XM_066216669.1"/>
</dbReference>
<dbReference type="EMBL" id="CP144098">
    <property type="protein sequence ID" value="WWC86003.1"/>
    <property type="molecule type" value="Genomic_DNA"/>
</dbReference>
<name>A0AAX4JMC4_9TREE</name>
<dbReference type="AlphaFoldDB" id="A0AAX4JMC4"/>
<feature type="compositionally biased region" description="Basic residues" evidence="1">
    <location>
        <begin position="41"/>
        <end position="52"/>
    </location>
</feature>
<reference evidence="2 3" key="1">
    <citation type="submission" date="2024-01" db="EMBL/GenBank/DDBJ databases">
        <title>Comparative genomics of Cryptococcus and Kwoniella reveals pathogenesis evolution and contrasting modes of karyotype evolution via chromosome fusion or intercentromeric recombination.</title>
        <authorList>
            <person name="Coelho M.A."/>
            <person name="David-Palma M."/>
            <person name="Shea T."/>
            <person name="Bowers K."/>
            <person name="McGinley-Smith S."/>
            <person name="Mohammad A.W."/>
            <person name="Gnirke A."/>
            <person name="Yurkov A.M."/>
            <person name="Nowrousian M."/>
            <person name="Sun S."/>
            <person name="Cuomo C.A."/>
            <person name="Heitman J."/>
        </authorList>
    </citation>
    <scope>NUCLEOTIDE SEQUENCE [LARGE SCALE GENOMIC DNA]</scope>
    <source>
        <strain evidence="2 3">CBS 6074</strain>
    </source>
</reference>
<dbReference type="Proteomes" id="UP001355207">
    <property type="component" value="Chromosome 1"/>
</dbReference>
<protein>
    <submittedName>
        <fullName evidence="2">Uncharacterized protein</fullName>
    </submittedName>
</protein>
<evidence type="ECO:0000313" key="3">
    <source>
        <dbReference type="Proteomes" id="UP001355207"/>
    </source>
</evidence>
<sequence length="68" mass="7342">MPHFIPKAAVQHGYPLANLIKSKLPIEDDEDGKPTANQIKNAKKRAKAKAAKAKSGENLGEKDVINGH</sequence>
<organism evidence="2 3">
    <name type="scientific">Kwoniella dendrophila CBS 6074</name>
    <dbReference type="NCBI Taxonomy" id="1295534"/>
    <lineage>
        <taxon>Eukaryota</taxon>
        <taxon>Fungi</taxon>
        <taxon>Dikarya</taxon>
        <taxon>Basidiomycota</taxon>
        <taxon>Agaricomycotina</taxon>
        <taxon>Tremellomycetes</taxon>
        <taxon>Tremellales</taxon>
        <taxon>Cryptococcaceae</taxon>
        <taxon>Kwoniella</taxon>
    </lineage>
</organism>
<evidence type="ECO:0000256" key="1">
    <source>
        <dbReference type="SAM" id="MobiDB-lite"/>
    </source>
</evidence>
<keyword evidence="3" id="KW-1185">Reference proteome</keyword>
<accession>A0AAX4JMC4</accession>